<evidence type="ECO:0000313" key="2">
    <source>
        <dbReference type="Proteomes" id="UP001164439"/>
    </source>
</evidence>
<dbReference type="SUPFAM" id="SSF53335">
    <property type="entry name" value="S-adenosyl-L-methionine-dependent methyltransferases"/>
    <property type="match status" value="1"/>
</dbReference>
<keyword evidence="1" id="KW-0489">Methyltransferase</keyword>
<sequence>MPPARRDDCPWCGSEHLRTRIATDGFTLDECHDCAHAFQNPGTEDPDERRPGRRRLLATARVMLPFPEPESWLDVGTGDGAFPAAAKELFPYTSFDGVDPTGRVERARAADRVEEAYAGDLTNPHLMAHLRARYDVVSVLHHLPDTPNPREHLRAALTALRPGGHLLLELPDPQGTFAQLLGRWWHPRTRPRHLVPLDNIRAELDTQSCTVLTATRPRLAPTYRIIARRQAA</sequence>
<proteinExistence type="predicted"/>
<name>A0ABY7KE66_9ACTN</name>
<protein>
    <submittedName>
        <fullName evidence="1">Class I SAM-dependent methyltransferase</fullName>
    </submittedName>
</protein>
<keyword evidence="1" id="KW-0808">Transferase</keyword>
<keyword evidence="2" id="KW-1185">Reference proteome</keyword>
<evidence type="ECO:0000313" key="1">
    <source>
        <dbReference type="EMBL" id="WAZ21229.1"/>
    </source>
</evidence>
<accession>A0ABY7KE66</accession>
<dbReference type="GO" id="GO:0032259">
    <property type="term" value="P:methylation"/>
    <property type="evidence" value="ECO:0007669"/>
    <property type="project" value="UniProtKB-KW"/>
</dbReference>
<dbReference type="Pfam" id="PF13489">
    <property type="entry name" value="Methyltransf_23"/>
    <property type="match status" value="1"/>
</dbReference>
<dbReference type="Gene3D" id="3.40.50.150">
    <property type="entry name" value="Vaccinia Virus protein VP39"/>
    <property type="match status" value="1"/>
</dbReference>
<gene>
    <name evidence="1" type="ORF">STRCI_002389</name>
</gene>
<organism evidence="1 2">
    <name type="scientific">Streptomyces cinnabarinus</name>
    <dbReference type="NCBI Taxonomy" id="67287"/>
    <lineage>
        <taxon>Bacteria</taxon>
        <taxon>Bacillati</taxon>
        <taxon>Actinomycetota</taxon>
        <taxon>Actinomycetes</taxon>
        <taxon>Kitasatosporales</taxon>
        <taxon>Streptomycetaceae</taxon>
        <taxon>Streptomyces</taxon>
    </lineage>
</organism>
<dbReference type="GO" id="GO:0008168">
    <property type="term" value="F:methyltransferase activity"/>
    <property type="evidence" value="ECO:0007669"/>
    <property type="project" value="UniProtKB-KW"/>
</dbReference>
<reference evidence="1" key="1">
    <citation type="submission" date="2022-12" db="EMBL/GenBank/DDBJ databases">
        <authorList>
            <person name="Ruckert C."/>
            <person name="Busche T."/>
            <person name="Kalinowski J."/>
            <person name="Wittmann C."/>
        </authorList>
    </citation>
    <scope>NUCLEOTIDE SEQUENCE</scope>
    <source>
        <strain evidence="1">DSM 40467</strain>
    </source>
</reference>
<dbReference type="CDD" id="cd02440">
    <property type="entry name" value="AdoMet_MTases"/>
    <property type="match status" value="1"/>
</dbReference>
<dbReference type="Proteomes" id="UP001164439">
    <property type="component" value="Chromosome"/>
</dbReference>
<dbReference type="RefSeq" id="WP_269658875.1">
    <property type="nucleotide sequence ID" value="NZ_CP114413.1"/>
</dbReference>
<dbReference type="InterPro" id="IPR029063">
    <property type="entry name" value="SAM-dependent_MTases_sf"/>
</dbReference>
<dbReference type="EMBL" id="CP114413">
    <property type="protein sequence ID" value="WAZ21229.1"/>
    <property type="molecule type" value="Genomic_DNA"/>
</dbReference>